<dbReference type="Proteomes" id="UP000245048">
    <property type="component" value="Unassembled WGS sequence"/>
</dbReference>
<evidence type="ECO:0000313" key="3">
    <source>
        <dbReference type="Proteomes" id="UP000245048"/>
    </source>
</evidence>
<keyword evidence="1" id="KW-0732">Signal</keyword>
<protein>
    <recommendedName>
        <fullName evidence="4">Lipoprotein</fullName>
    </recommendedName>
</protein>
<organism evidence="2 3">
    <name type="scientific">Teichococcus aestuarii</name>
    <dbReference type="NCBI Taxonomy" id="568898"/>
    <lineage>
        <taxon>Bacteria</taxon>
        <taxon>Pseudomonadati</taxon>
        <taxon>Pseudomonadota</taxon>
        <taxon>Alphaproteobacteria</taxon>
        <taxon>Acetobacterales</taxon>
        <taxon>Roseomonadaceae</taxon>
        <taxon>Roseomonas</taxon>
    </lineage>
</organism>
<comment type="caution">
    <text evidence="2">The sequence shown here is derived from an EMBL/GenBank/DDBJ whole genome shotgun (WGS) entry which is preliminary data.</text>
</comment>
<dbReference type="PROSITE" id="PS51257">
    <property type="entry name" value="PROKAR_LIPOPROTEIN"/>
    <property type="match status" value="1"/>
</dbReference>
<sequence length="116" mass="12766">MRAGMRISAWGAALLSLAACAGWEKPGATGAERQAALGRCEAAGRQIPPEWQDYVERPGYWEPSVTECGRDGRRCWTSPGGFRPPQYRTRDAAAPLRATVIEACMRDQGWTRKEGL</sequence>
<accession>A0A2U1V7T4</accession>
<evidence type="ECO:0000256" key="1">
    <source>
        <dbReference type="SAM" id="SignalP"/>
    </source>
</evidence>
<dbReference type="EMBL" id="PDOA01000002">
    <property type="protein sequence ID" value="PWC29977.1"/>
    <property type="molecule type" value="Genomic_DNA"/>
</dbReference>
<proteinExistence type="predicted"/>
<feature type="signal peptide" evidence="1">
    <location>
        <begin position="1"/>
        <end position="21"/>
    </location>
</feature>
<keyword evidence="3" id="KW-1185">Reference proteome</keyword>
<evidence type="ECO:0008006" key="4">
    <source>
        <dbReference type="Google" id="ProtNLM"/>
    </source>
</evidence>
<evidence type="ECO:0000313" key="2">
    <source>
        <dbReference type="EMBL" id="PWC29977.1"/>
    </source>
</evidence>
<feature type="chain" id="PRO_5015502455" description="Lipoprotein" evidence="1">
    <location>
        <begin position="22"/>
        <end position="116"/>
    </location>
</feature>
<name>A0A2U1V7T4_9PROT</name>
<reference evidence="3" key="1">
    <citation type="submission" date="2017-10" db="EMBL/GenBank/DDBJ databases">
        <authorList>
            <person name="Toshchakov S.V."/>
            <person name="Goeva M.A."/>
        </authorList>
    </citation>
    <scope>NUCLEOTIDE SEQUENCE [LARGE SCALE GENOMIC DNA]</scope>
    <source>
        <strain evidence="3">JR1/69-1-13</strain>
    </source>
</reference>
<gene>
    <name evidence="2" type="ORF">CR165_03665</name>
</gene>
<dbReference type="AlphaFoldDB" id="A0A2U1V7T4"/>